<dbReference type="PROSITE" id="PS51257">
    <property type="entry name" value="PROKAR_LIPOPROTEIN"/>
    <property type="match status" value="1"/>
</dbReference>
<keyword evidence="1" id="KW-0732">Signal</keyword>
<evidence type="ECO:0000313" key="3">
    <source>
        <dbReference type="Proteomes" id="UP000440614"/>
    </source>
</evidence>
<organism evidence="2 3">
    <name type="scientific">Bacteroides thetaiotaomicron</name>
    <dbReference type="NCBI Taxonomy" id="818"/>
    <lineage>
        <taxon>Bacteria</taxon>
        <taxon>Pseudomonadati</taxon>
        <taxon>Bacteroidota</taxon>
        <taxon>Bacteroidia</taxon>
        <taxon>Bacteroidales</taxon>
        <taxon>Bacteroidaceae</taxon>
        <taxon>Bacteroides</taxon>
    </lineage>
</organism>
<evidence type="ECO:0000313" key="2">
    <source>
        <dbReference type="EMBL" id="KAB4304124.1"/>
    </source>
</evidence>
<reference evidence="2 3" key="1">
    <citation type="journal article" date="2019" name="Nat. Med.">
        <title>A library of human gut bacterial isolates paired with longitudinal multiomics data enables mechanistic microbiome research.</title>
        <authorList>
            <person name="Poyet M."/>
            <person name="Groussin M."/>
            <person name="Gibbons S.M."/>
            <person name="Avila-Pacheco J."/>
            <person name="Jiang X."/>
            <person name="Kearney S.M."/>
            <person name="Perrotta A.R."/>
            <person name="Berdy B."/>
            <person name="Zhao S."/>
            <person name="Lieberman T.D."/>
            <person name="Swanson P.K."/>
            <person name="Smith M."/>
            <person name="Roesemann S."/>
            <person name="Alexander J.E."/>
            <person name="Rich S.A."/>
            <person name="Livny J."/>
            <person name="Vlamakis H."/>
            <person name="Clish C."/>
            <person name="Bullock K."/>
            <person name="Deik A."/>
            <person name="Scott J."/>
            <person name="Pierce K.A."/>
            <person name="Xavier R.J."/>
            <person name="Alm E.J."/>
        </authorList>
    </citation>
    <scope>NUCLEOTIDE SEQUENCE [LARGE SCALE GENOMIC DNA]</scope>
    <source>
        <strain evidence="2 3">BIOML-A188</strain>
    </source>
</reference>
<accession>A0A6I0MKE9</accession>
<name>A0A6I0MKE9_BACT4</name>
<dbReference type="AlphaFoldDB" id="A0A6I0MKE9"/>
<dbReference type="EMBL" id="WCSY01000055">
    <property type="protein sequence ID" value="KAB4304124.1"/>
    <property type="molecule type" value="Genomic_DNA"/>
</dbReference>
<proteinExistence type="predicted"/>
<sequence>MKKLTYWVFMLFACIAITSCTDDDMPTDKASVRDYQTDAEVLAKFVDVNKTLGEYYINENKKNSPMAYVTNKDWEELMLVSPVNRTKFENELKAVNSAIELAAKRNDVTQIVYNTYNETWVRTIDHNAEVLLKECIPGETTRAASRSFARMQLQYGALNEATFHAGRQIKSKISIDMFGSKAYSFEILCQIDASKTPNGSYPAGGGNNPKSIVMTGVGSMETYDFTWNANSSDAEIFWKFKGSLYTPQGLGECLITAEFTE</sequence>
<protein>
    <recommendedName>
        <fullName evidence="4">Lipoprotein</fullName>
    </recommendedName>
</protein>
<evidence type="ECO:0008006" key="4">
    <source>
        <dbReference type="Google" id="ProtNLM"/>
    </source>
</evidence>
<dbReference type="RefSeq" id="WP_151858707.1">
    <property type="nucleotide sequence ID" value="NZ_JBDMMA010000049.1"/>
</dbReference>
<gene>
    <name evidence="2" type="ORF">GAO51_29020</name>
</gene>
<feature type="chain" id="PRO_5030152909" description="Lipoprotein" evidence="1">
    <location>
        <begin position="22"/>
        <end position="261"/>
    </location>
</feature>
<feature type="signal peptide" evidence="1">
    <location>
        <begin position="1"/>
        <end position="21"/>
    </location>
</feature>
<dbReference type="Proteomes" id="UP000440614">
    <property type="component" value="Unassembled WGS sequence"/>
</dbReference>
<comment type="caution">
    <text evidence="2">The sequence shown here is derived from an EMBL/GenBank/DDBJ whole genome shotgun (WGS) entry which is preliminary data.</text>
</comment>
<evidence type="ECO:0000256" key="1">
    <source>
        <dbReference type="SAM" id="SignalP"/>
    </source>
</evidence>